<feature type="chain" id="PRO_5019440879" evidence="2">
    <location>
        <begin position="23"/>
        <end position="165"/>
    </location>
</feature>
<name>A0A429X5E7_SIMTE</name>
<dbReference type="AlphaFoldDB" id="A0A429X5E7"/>
<keyword evidence="1" id="KW-0175">Coiled coil</keyword>
<reference evidence="3 6" key="2">
    <citation type="submission" date="2021-03" db="EMBL/GenBank/DDBJ databases">
        <title>Antimicrobial resistance genes in bacteria isolated from Japanese honey, and their potential for conferring macrolide and lincosamide resistance in the American foulbrood pathogen Paenibacillus larvae.</title>
        <authorList>
            <person name="Okamoto M."/>
            <person name="Kumagai M."/>
            <person name="Kanamori H."/>
            <person name="Takamatsu D."/>
        </authorList>
    </citation>
    <scope>NUCLEOTIDE SEQUENCE [LARGE SCALE GENOMIC DNA]</scope>
    <source>
        <strain evidence="3 6">J6TS1</strain>
    </source>
</reference>
<dbReference type="EMBL" id="BORJ01000004">
    <property type="protein sequence ID" value="GIN96177.1"/>
    <property type="molecule type" value="Genomic_DNA"/>
</dbReference>
<organism evidence="4 5">
    <name type="scientific">Siminovitchia terrae</name>
    <name type="common">Bacillus terrae</name>
    <dbReference type="NCBI Taxonomy" id="1914933"/>
    <lineage>
        <taxon>Bacteria</taxon>
        <taxon>Bacillati</taxon>
        <taxon>Bacillota</taxon>
        <taxon>Bacilli</taxon>
        <taxon>Bacillales</taxon>
        <taxon>Bacillaceae</taxon>
        <taxon>Siminovitchia</taxon>
    </lineage>
</organism>
<keyword evidence="4" id="KW-0456">Lyase</keyword>
<evidence type="ECO:0000313" key="3">
    <source>
        <dbReference type="EMBL" id="GIN96177.1"/>
    </source>
</evidence>
<evidence type="ECO:0000313" key="6">
    <source>
        <dbReference type="Proteomes" id="UP000680670"/>
    </source>
</evidence>
<comment type="caution">
    <text evidence="4">The sequence shown here is derived from an EMBL/GenBank/DDBJ whole genome shotgun (WGS) entry which is preliminary data.</text>
</comment>
<dbReference type="GO" id="GO:0016829">
    <property type="term" value="F:lyase activity"/>
    <property type="evidence" value="ECO:0007669"/>
    <property type="project" value="UniProtKB-KW"/>
</dbReference>
<dbReference type="OrthoDB" id="2942983at2"/>
<reference evidence="4 5" key="1">
    <citation type="submission" date="2018-12" db="EMBL/GenBank/DDBJ databases">
        <authorList>
            <person name="Sun L."/>
            <person name="Chen Z."/>
        </authorList>
    </citation>
    <scope>NUCLEOTIDE SEQUENCE [LARGE SCALE GENOMIC DNA]</scope>
    <source>
        <strain evidence="4 5">LMG 29736</strain>
    </source>
</reference>
<feature type="signal peptide" evidence="2">
    <location>
        <begin position="1"/>
        <end position="22"/>
    </location>
</feature>
<sequence>MKFNPLASFAAGVLLATTVSSAAYFSVRGEASKAPVKTTEKVEIKESKPSESEMITDLESSGYIVQTAEEYKKNLKEAKVIAEKEEKSAKEKDKKEVVYRVVINVTDGMTSIDVGKMLVKSKIVDDAFKFSKAVEKKKVENKLRPGSYEVDSDMSQDEVIKAIFK</sequence>
<protein>
    <submittedName>
        <fullName evidence="4">Aminodeoxychorismate lyase</fullName>
    </submittedName>
</protein>
<evidence type="ECO:0000313" key="4">
    <source>
        <dbReference type="EMBL" id="RST58646.1"/>
    </source>
</evidence>
<proteinExistence type="predicted"/>
<evidence type="ECO:0000313" key="5">
    <source>
        <dbReference type="Proteomes" id="UP000287296"/>
    </source>
</evidence>
<keyword evidence="6" id="KW-1185">Reference proteome</keyword>
<gene>
    <name evidence="4" type="ORF">D5F11_016595</name>
    <name evidence="3" type="ORF">J6TS1_20470</name>
</gene>
<evidence type="ECO:0000256" key="1">
    <source>
        <dbReference type="SAM" id="Coils"/>
    </source>
</evidence>
<feature type="coiled-coil region" evidence="1">
    <location>
        <begin position="65"/>
        <end position="95"/>
    </location>
</feature>
<dbReference type="EMBL" id="QYTW02000018">
    <property type="protein sequence ID" value="RST58646.1"/>
    <property type="molecule type" value="Genomic_DNA"/>
</dbReference>
<dbReference type="Gene3D" id="3.30.1490.480">
    <property type="entry name" value="Endolytic murein transglycosylase"/>
    <property type="match status" value="1"/>
</dbReference>
<dbReference type="Proteomes" id="UP000680670">
    <property type="component" value="Unassembled WGS sequence"/>
</dbReference>
<accession>A0A429X5E7</accession>
<evidence type="ECO:0000256" key="2">
    <source>
        <dbReference type="SAM" id="SignalP"/>
    </source>
</evidence>
<dbReference type="Proteomes" id="UP000287296">
    <property type="component" value="Unassembled WGS sequence"/>
</dbReference>
<dbReference type="RefSeq" id="WP_120117651.1">
    <property type="nucleotide sequence ID" value="NZ_BORI01000015.1"/>
</dbReference>
<keyword evidence="2" id="KW-0732">Signal</keyword>